<dbReference type="EMBL" id="SDMP01000003">
    <property type="protein sequence ID" value="RYR68741.1"/>
    <property type="molecule type" value="Genomic_DNA"/>
</dbReference>
<dbReference type="AlphaFoldDB" id="A0A445E079"/>
<gene>
    <name evidence="2" type="ORF">Ahy_A03g015218</name>
</gene>
<protein>
    <submittedName>
        <fullName evidence="2">Uncharacterized protein</fullName>
    </submittedName>
</protein>
<dbReference type="Proteomes" id="UP000289738">
    <property type="component" value="Chromosome A03"/>
</dbReference>
<organism evidence="2 3">
    <name type="scientific">Arachis hypogaea</name>
    <name type="common">Peanut</name>
    <dbReference type="NCBI Taxonomy" id="3818"/>
    <lineage>
        <taxon>Eukaryota</taxon>
        <taxon>Viridiplantae</taxon>
        <taxon>Streptophyta</taxon>
        <taxon>Embryophyta</taxon>
        <taxon>Tracheophyta</taxon>
        <taxon>Spermatophyta</taxon>
        <taxon>Magnoliopsida</taxon>
        <taxon>eudicotyledons</taxon>
        <taxon>Gunneridae</taxon>
        <taxon>Pentapetalae</taxon>
        <taxon>rosids</taxon>
        <taxon>fabids</taxon>
        <taxon>Fabales</taxon>
        <taxon>Fabaceae</taxon>
        <taxon>Papilionoideae</taxon>
        <taxon>50 kb inversion clade</taxon>
        <taxon>dalbergioids sensu lato</taxon>
        <taxon>Dalbergieae</taxon>
        <taxon>Pterocarpus clade</taxon>
        <taxon>Arachis</taxon>
    </lineage>
</organism>
<proteinExistence type="predicted"/>
<keyword evidence="3" id="KW-1185">Reference proteome</keyword>
<accession>A0A445E079</accession>
<feature type="compositionally biased region" description="Low complexity" evidence="1">
    <location>
        <begin position="69"/>
        <end position="84"/>
    </location>
</feature>
<evidence type="ECO:0000256" key="1">
    <source>
        <dbReference type="SAM" id="MobiDB-lite"/>
    </source>
</evidence>
<name>A0A445E079_ARAHY</name>
<comment type="caution">
    <text evidence="2">The sequence shown here is derived from an EMBL/GenBank/DDBJ whole genome shotgun (WGS) entry which is preliminary data.</text>
</comment>
<sequence length="116" mass="12369">MATTLTIKNFITGASVRGHGAVTPPRSGIRGRRAASGSEHSTPPKKLPWLMTLPQDSSVAPKPRPTSHSLLLRPLPTKTPTSTSTRIIAPARVLARAALLSHQHRSVRSRAAATSR</sequence>
<evidence type="ECO:0000313" key="2">
    <source>
        <dbReference type="EMBL" id="RYR68741.1"/>
    </source>
</evidence>
<reference evidence="2 3" key="1">
    <citation type="submission" date="2019-01" db="EMBL/GenBank/DDBJ databases">
        <title>Sequencing of cultivated peanut Arachis hypogaea provides insights into genome evolution and oil improvement.</title>
        <authorList>
            <person name="Chen X."/>
        </authorList>
    </citation>
    <scope>NUCLEOTIDE SEQUENCE [LARGE SCALE GENOMIC DNA]</scope>
    <source>
        <strain evidence="3">cv. Fuhuasheng</strain>
        <tissue evidence="2">Leaves</tissue>
    </source>
</reference>
<evidence type="ECO:0000313" key="3">
    <source>
        <dbReference type="Proteomes" id="UP000289738"/>
    </source>
</evidence>
<feature type="region of interest" description="Disordered" evidence="1">
    <location>
        <begin position="14"/>
        <end position="84"/>
    </location>
</feature>